<dbReference type="Gene3D" id="3.40.50.300">
    <property type="entry name" value="P-loop containing nucleotide triphosphate hydrolases"/>
    <property type="match status" value="1"/>
</dbReference>
<accession>A0A858RLB6</accession>
<keyword evidence="1" id="KW-0808">Transferase</keyword>
<organism evidence="1 2">
    <name type="scientific">Luteolibacter luteus</name>
    <dbReference type="NCBI Taxonomy" id="2728835"/>
    <lineage>
        <taxon>Bacteria</taxon>
        <taxon>Pseudomonadati</taxon>
        <taxon>Verrucomicrobiota</taxon>
        <taxon>Verrucomicrobiia</taxon>
        <taxon>Verrucomicrobiales</taxon>
        <taxon>Verrucomicrobiaceae</taxon>
        <taxon>Luteolibacter</taxon>
    </lineage>
</organism>
<proteinExistence type="predicted"/>
<evidence type="ECO:0000313" key="1">
    <source>
        <dbReference type="EMBL" id="QJE98146.1"/>
    </source>
</evidence>
<dbReference type="AlphaFoldDB" id="A0A858RLB6"/>
<name>A0A858RLB6_9BACT</name>
<dbReference type="KEGG" id="luo:HHL09_20940"/>
<gene>
    <name evidence="1" type="ORF">HHL09_20940</name>
</gene>
<keyword evidence="2" id="KW-1185">Reference proteome</keyword>
<dbReference type="InterPro" id="IPR027417">
    <property type="entry name" value="P-loop_NTPase"/>
</dbReference>
<evidence type="ECO:0000313" key="2">
    <source>
        <dbReference type="Proteomes" id="UP000501812"/>
    </source>
</evidence>
<dbReference type="RefSeq" id="WP_169456605.1">
    <property type="nucleotide sequence ID" value="NZ_CP051774.1"/>
</dbReference>
<protein>
    <submittedName>
        <fullName evidence="1">Sulfotransferase</fullName>
    </submittedName>
</protein>
<reference evidence="1 2" key="1">
    <citation type="submission" date="2020-04" db="EMBL/GenBank/DDBJ databases">
        <title>Luteolibacter sp. G-1-1-1 isolated from soil.</title>
        <authorList>
            <person name="Dahal R.H."/>
        </authorList>
    </citation>
    <scope>NUCLEOTIDE SEQUENCE [LARGE SCALE GENOMIC DNA]</scope>
    <source>
        <strain evidence="1 2">G-1-1-1</strain>
    </source>
</reference>
<dbReference type="Proteomes" id="UP000501812">
    <property type="component" value="Chromosome"/>
</dbReference>
<dbReference type="GO" id="GO:0016740">
    <property type="term" value="F:transferase activity"/>
    <property type="evidence" value="ECO:0007669"/>
    <property type="project" value="UniProtKB-KW"/>
</dbReference>
<dbReference type="EMBL" id="CP051774">
    <property type="protein sequence ID" value="QJE98146.1"/>
    <property type="molecule type" value="Genomic_DNA"/>
</dbReference>
<dbReference type="Pfam" id="PF13469">
    <property type="entry name" value="Sulfotransfer_3"/>
    <property type="match status" value="1"/>
</dbReference>
<dbReference type="SUPFAM" id="SSF52540">
    <property type="entry name" value="P-loop containing nucleoside triphosphate hydrolases"/>
    <property type="match status" value="1"/>
</dbReference>
<sequence>MKDLAPLIVLSASPRMGTTLVQRLLCSANDCLIYGDSVGNDAAFFMSWLSTKQFAVGQQAHRSDPMLNGVLAGNTAEFIADLLPETEGYLASLAKFAAGPLSHCAAEARGHGRPIWGWKHAGPQAWMIGLLPVMLPKARVIRVDRNLADTMRSAKAASMFGPGADFQRFVTEAVNSRAALAGLSGRLPTFDLHLEDLVNDPERVIAGLEDFAGCARIDRAVATVKLNHPHSPWVAPLPLTSEEEAFVHSSEPLRNRELVA</sequence>